<comment type="caution">
    <text evidence="2">The sequence shown here is derived from an EMBL/GenBank/DDBJ whole genome shotgun (WGS) entry which is preliminary data.</text>
</comment>
<dbReference type="RefSeq" id="WP_037455424.1">
    <property type="nucleotide sequence ID" value="NZ_JFHR01000056.1"/>
</dbReference>
<reference evidence="2 3" key="1">
    <citation type="submission" date="2014-02" db="EMBL/GenBank/DDBJ databases">
        <title>Whole genome sequence of Sphingobium chlorophenolicum NBRC 16172.</title>
        <authorList>
            <person name="Gan H.M."/>
            <person name="Gan H.Y."/>
            <person name="Chew T.H."/>
            <person name="Savka M.A."/>
        </authorList>
    </citation>
    <scope>NUCLEOTIDE SEQUENCE [LARGE SCALE GENOMIC DNA]</scope>
    <source>
        <strain evidence="2 3">NBRC 16172</strain>
    </source>
</reference>
<organism evidence="2 3">
    <name type="scientific">Sphingobium chlorophenolicum</name>
    <dbReference type="NCBI Taxonomy" id="46429"/>
    <lineage>
        <taxon>Bacteria</taxon>
        <taxon>Pseudomonadati</taxon>
        <taxon>Pseudomonadota</taxon>
        <taxon>Alphaproteobacteria</taxon>
        <taxon>Sphingomonadales</taxon>
        <taxon>Sphingomonadaceae</taxon>
        <taxon>Sphingobium</taxon>
    </lineage>
</organism>
<evidence type="ECO:0000313" key="3">
    <source>
        <dbReference type="Proteomes" id="UP000028411"/>
    </source>
</evidence>
<dbReference type="eggNOG" id="ENOG5032WY3">
    <property type="taxonomic scope" value="Bacteria"/>
</dbReference>
<dbReference type="PATRIC" id="fig|46429.4.peg.3691"/>
<name>A0A081R9Z7_SPHCR</name>
<sequence>MIKFVATVWRRPDLTPEQFTERWREGHAELMRRLAPTLNIVRYVQTHGIKDELLDNALAGRGWLSPPDGIAEVWWESHEAMIAALSTPEGQAANAALAADEAEFCDMSKMSGFLSREITVVG</sequence>
<accession>A0A081R9Z7</accession>
<gene>
    <name evidence="2" type="ORF">BV95_03704</name>
</gene>
<dbReference type="InterPro" id="IPR011008">
    <property type="entry name" value="Dimeric_a/b-barrel"/>
</dbReference>
<dbReference type="NCBIfam" id="TIGR02118">
    <property type="entry name" value="EthD family reductase"/>
    <property type="match status" value="1"/>
</dbReference>
<dbReference type="OrthoDB" id="5512215at2"/>
<dbReference type="SUPFAM" id="SSF54909">
    <property type="entry name" value="Dimeric alpha+beta barrel"/>
    <property type="match status" value="1"/>
</dbReference>
<protein>
    <submittedName>
        <fullName evidence="2">Ethyl tert-butyl ether degradation EthD</fullName>
    </submittedName>
</protein>
<dbReference type="GO" id="GO:0016491">
    <property type="term" value="F:oxidoreductase activity"/>
    <property type="evidence" value="ECO:0007669"/>
    <property type="project" value="InterPro"/>
</dbReference>
<proteinExistence type="predicted"/>
<dbReference type="InterPro" id="IPR009799">
    <property type="entry name" value="EthD_dom"/>
</dbReference>
<dbReference type="Pfam" id="PF07110">
    <property type="entry name" value="EthD"/>
    <property type="match status" value="1"/>
</dbReference>
<dbReference type="AlphaFoldDB" id="A0A081R9Z7"/>
<evidence type="ECO:0000259" key="1">
    <source>
        <dbReference type="Pfam" id="PF07110"/>
    </source>
</evidence>
<dbReference type="Gene3D" id="3.30.70.100">
    <property type="match status" value="1"/>
</dbReference>
<dbReference type="Proteomes" id="UP000028411">
    <property type="component" value="Unassembled WGS sequence"/>
</dbReference>
<dbReference type="EMBL" id="JFHR01000056">
    <property type="protein sequence ID" value="KEQ52020.1"/>
    <property type="molecule type" value="Genomic_DNA"/>
</dbReference>
<feature type="domain" description="EthD" evidence="1">
    <location>
        <begin position="11"/>
        <end position="107"/>
    </location>
</feature>
<evidence type="ECO:0000313" key="2">
    <source>
        <dbReference type="EMBL" id="KEQ52020.1"/>
    </source>
</evidence>